<feature type="non-terminal residue" evidence="1">
    <location>
        <position position="81"/>
    </location>
</feature>
<name>J9GRC6_9ZZZZ</name>
<evidence type="ECO:0000313" key="1">
    <source>
        <dbReference type="EMBL" id="EJX05058.1"/>
    </source>
</evidence>
<organism evidence="1">
    <name type="scientific">gut metagenome</name>
    <dbReference type="NCBI Taxonomy" id="749906"/>
    <lineage>
        <taxon>unclassified sequences</taxon>
        <taxon>metagenomes</taxon>
        <taxon>organismal metagenomes</taxon>
    </lineage>
</organism>
<dbReference type="EMBL" id="AMCI01001594">
    <property type="protein sequence ID" value="EJX05058.1"/>
    <property type="molecule type" value="Genomic_DNA"/>
</dbReference>
<protein>
    <submittedName>
        <fullName evidence="1">Uncharacterized protein</fullName>
    </submittedName>
</protein>
<sequence length="81" mass="8947">MKLNSLFILVSLFILSLTACDNDDNEFEAPTSRTVLIYVAGDNSLNSYVNENIKAIKRGIEQNGLNNGNLLIYTDDSHNAP</sequence>
<dbReference type="Gene3D" id="3.40.50.11970">
    <property type="match status" value="1"/>
</dbReference>
<reference evidence="1" key="1">
    <citation type="journal article" date="2012" name="PLoS ONE">
        <title>Gene sets for utilization of primary and secondary nutrition supplies in the distal gut of endangered iberian lynx.</title>
        <authorList>
            <person name="Alcaide M."/>
            <person name="Messina E."/>
            <person name="Richter M."/>
            <person name="Bargiela R."/>
            <person name="Peplies J."/>
            <person name="Huws S.A."/>
            <person name="Newbold C.J."/>
            <person name="Golyshin P.N."/>
            <person name="Simon M.A."/>
            <person name="Lopez G."/>
            <person name="Yakimov M.M."/>
            <person name="Ferrer M."/>
        </authorList>
    </citation>
    <scope>NUCLEOTIDE SEQUENCE</scope>
</reference>
<gene>
    <name evidence="1" type="ORF">EVA_06833</name>
</gene>
<dbReference type="AlphaFoldDB" id="J9GRC6"/>
<proteinExistence type="predicted"/>
<dbReference type="PROSITE" id="PS51257">
    <property type="entry name" value="PROKAR_LIPOPROTEIN"/>
    <property type="match status" value="1"/>
</dbReference>
<comment type="caution">
    <text evidence="1">The sequence shown here is derived from an EMBL/GenBank/DDBJ whole genome shotgun (WGS) entry which is preliminary data.</text>
</comment>
<accession>J9GRC6</accession>